<dbReference type="HOGENOM" id="CLU_115926_2_0_1"/>
<dbReference type="InParanoid" id="A0A067ML73"/>
<dbReference type="OrthoDB" id="5545479at2759"/>
<feature type="compositionally biased region" description="Low complexity" evidence="1">
    <location>
        <begin position="110"/>
        <end position="122"/>
    </location>
</feature>
<proteinExistence type="predicted"/>
<dbReference type="STRING" id="930990.A0A067ML73"/>
<feature type="compositionally biased region" description="Pro residues" evidence="1">
    <location>
        <begin position="96"/>
        <end position="109"/>
    </location>
</feature>
<dbReference type="EMBL" id="KL198028">
    <property type="protein sequence ID" value="KDQ16294.1"/>
    <property type="molecule type" value="Genomic_DNA"/>
</dbReference>
<evidence type="ECO:0008006" key="4">
    <source>
        <dbReference type="Google" id="ProtNLM"/>
    </source>
</evidence>
<gene>
    <name evidence="2" type="ORF">BOTBODRAFT_30999</name>
</gene>
<sequence>MDFFCLPLIFGCSDQLSPDNDGSGSRLCPRCNNAAVFAAKKKMMFELCCVPLVPMSSSRVWHCGICNWETKQGDGFEPAMPGYGGGGPQWQQPQWQPNPSPQGYPPQPSAAPQQSYGYGPQK</sequence>
<feature type="region of interest" description="Disordered" evidence="1">
    <location>
        <begin position="77"/>
        <end position="122"/>
    </location>
</feature>
<dbReference type="AlphaFoldDB" id="A0A067ML73"/>
<dbReference type="PANTHER" id="PTHR28139">
    <property type="entry name" value="UPF0768 PROTEIN YBL029C-A"/>
    <property type="match status" value="1"/>
</dbReference>
<dbReference type="PANTHER" id="PTHR28139:SF1">
    <property type="entry name" value="UPF0768 PROTEIN YBL029C-A"/>
    <property type="match status" value="1"/>
</dbReference>
<evidence type="ECO:0000256" key="1">
    <source>
        <dbReference type="SAM" id="MobiDB-lite"/>
    </source>
</evidence>
<evidence type="ECO:0000313" key="3">
    <source>
        <dbReference type="Proteomes" id="UP000027195"/>
    </source>
</evidence>
<keyword evidence="3" id="KW-1185">Reference proteome</keyword>
<protein>
    <recommendedName>
        <fullName evidence="4">Zinc-ribbon 15 domain-containing protein</fullName>
    </recommendedName>
</protein>
<evidence type="ECO:0000313" key="2">
    <source>
        <dbReference type="EMBL" id="KDQ16294.1"/>
    </source>
</evidence>
<organism evidence="2 3">
    <name type="scientific">Botryobasidium botryosum (strain FD-172 SS1)</name>
    <dbReference type="NCBI Taxonomy" id="930990"/>
    <lineage>
        <taxon>Eukaryota</taxon>
        <taxon>Fungi</taxon>
        <taxon>Dikarya</taxon>
        <taxon>Basidiomycota</taxon>
        <taxon>Agaricomycotina</taxon>
        <taxon>Agaricomycetes</taxon>
        <taxon>Cantharellales</taxon>
        <taxon>Botryobasidiaceae</taxon>
        <taxon>Botryobasidium</taxon>
    </lineage>
</organism>
<reference evidence="3" key="1">
    <citation type="journal article" date="2014" name="Proc. Natl. Acad. Sci. U.S.A.">
        <title>Extensive sampling of basidiomycete genomes demonstrates inadequacy of the white-rot/brown-rot paradigm for wood decay fungi.</title>
        <authorList>
            <person name="Riley R."/>
            <person name="Salamov A.A."/>
            <person name="Brown D.W."/>
            <person name="Nagy L.G."/>
            <person name="Floudas D."/>
            <person name="Held B.W."/>
            <person name="Levasseur A."/>
            <person name="Lombard V."/>
            <person name="Morin E."/>
            <person name="Otillar R."/>
            <person name="Lindquist E.A."/>
            <person name="Sun H."/>
            <person name="LaButti K.M."/>
            <person name="Schmutz J."/>
            <person name="Jabbour D."/>
            <person name="Luo H."/>
            <person name="Baker S.E."/>
            <person name="Pisabarro A.G."/>
            <person name="Walton J.D."/>
            <person name="Blanchette R.A."/>
            <person name="Henrissat B."/>
            <person name="Martin F."/>
            <person name="Cullen D."/>
            <person name="Hibbett D.S."/>
            <person name="Grigoriev I.V."/>
        </authorList>
    </citation>
    <scope>NUCLEOTIDE SEQUENCE [LARGE SCALE GENOMIC DNA]</scope>
    <source>
        <strain evidence="3">FD-172 SS1</strain>
    </source>
</reference>
<dbReference type="Proteomes" id="UP000027195">
    <property type="component" value="Unassembled WGS sequence"/>
</dbReference>
<accession>A0A067ML73</accession>
<name>A0A067ML73_BOTB1</name>